<feature type="region of interest" description="Disordered" evidence="1">
    <location>
        <begin position="211"/>
        <end position="247"/>
    </location>
</feature>
<protein>
    <recommendedName>
        <fullName evidence="2">C2H2-type domain-containing protein</fullName>
    </recommendedName>
</protein>
<feature type="region of interest" description="Disordered" evidence="1">
    <location>
        <begin position="93"/>
        <end position="114"/>
    </location>
</feature>
<proteinExistence type="predicted"/>
<reference evidence="4" key="1">
    <citation type="submission" date="2022-10" db="EMBL/GenBank/DDBJ databases">
        <title>Genome assembly of Pristionchus species.</title>
        <authorList>
            <person name="Yoshida K."/>
            <person name="Sommer R.J."/>
        </authorList>
    </citation>
    <scope>NUCLEOTIDE SEQUENCE [LARGE SCALE GENOMIC DNA]</scope>
    <source>
        <strain evidence="4">RS5460</strain>
    </source>
</reference>
<dbReference type="AlphaFoldDB" id="A0AAN4Z4S2"/>
<dbReference type="Proteomes" id="UP001328107">
    <property type="component" value="Unassembled WGS sequence"/>
</dbReference>
<name>A0AAN4Z4S2_9BILA</name>
<evidence type="ECO:0000313" key="4">
    <source>
        <dbReference type="Proteomes" id="UP001328107"/>
    </source>
</evidence>
<feature type="region of interest" description="Disordered" evidence="1">
    <location>
        <begin position="21"/>
        <end position="48"/>
    </location>
</feature>
<comment type="caution">
    <text evidence="3">The sequence shown here is derived from an EMBL/GenBank/DDBJ whole genome shotgun (WGS) entry which is preliminary data.</text>
</comment>
<keyword evidence="4" id="KW-1185">Reference proteome</keyword>
<evidence type="ECO:0000256" key="1">
    <source>
        <dbReference type="SAM" id="MobiDB-lite"/>
    </source>
</evidence>
<evidence type="ECO:0000313" key="3">
    <source>
        <dbReference type="EMBL" id="GMR31240.1"/>
    </source>
</evidence>
<feature type="domain" description="C2H2-type" evidence="2">
    <location>
        <begin position="167"/>
        <end position="188"/>
    </location>
</feature>
<evidence type="ECO:0000259" key="2">
    <source>
        <dbReference type="PROSITE" id="PS00028"/>
    </source>
</evidence>
<dbReference type="InterPro" id="IPR013087">
    <property type="entry name" value="Znf_C2H2_type"/>
</dbReference>
<feature type="compositionally biased region" description="Acidic residues" evidence="1">
    <location>
        <begin position="99"/>
        <end position="110"/>
    </location>
</feature>
<organism evidence="3 4">
    <name type="scientific">Pristionchus mayeri</name>
    <dbReference type="NCBI Taxonomy" id="1317129"/>
    <lineage>
        <taxon>Eukaryota</taxon>
        <taxon>Metazoa</taxon>
        <taxon>Ecdysozoa</taxon>
        <taxon>Nematoda</taxon>
        <taxon>Chromadorea</taxon>
        <taxon>Rhabditida</taxon>
        <taxon>Rhabditina</taxon>
        <taxon>Diplogasteromorpha</taxon>
        <taxon>Diplogasteroidea</taxon>
        <taxon>Neodiplogasteridae</taxon>
        <taxon>Pristionchus</taxon>
    </lineage>
</organism>
<gene>
    <name evidence="3" type="ORF">PMAYCL1PPCAC_01435</name>
</gene>
<feature type="compositionally biased region" description="Acidic residues" evidence="1">
    <location>
        <begin position="21"/>
        <end position="34"/>
    </location>
</feature>
<feature type="compositionally biased region" description="Basic residues" evidence="1">
    <location>
        <begin position="228"/>
        <end position="238"/>
    </location>
</feature>
<sequence length="247" mass="28171">MPIDEPMYIYRDEIVLPDVIEGDANLENEGEQNDEMSVNDADESMEDETIEKEETMENTSLFKIPSAEFVFGDLETCKAKLIEIKSIRDSNKANSIDQIENEDDEEETNDDAPLSKITSTELVGDKETFVTEINKIKRRSRNLAIGDSEKEEDSDEDSTEDGKEIKCPECKLRFGSVIGWMAHLRNKHSTTPALCEIARFEVIRRGVGPIKRLPDAEISTKSVEEKKRRSGRVTRPAKRPYPDYDFE</sequence>
<dbReference type="EMBL" id="BTRK01000001">
    <property type="protein sequence ID" value="GMR31240.1"/>
    <property type="molecule type" value="Genomic_DNA"/>
</dbReference>
<dbReference type="PROSITE" id="PS00028">
    <property type="entry name" value="ZINC_FINGER_C2H2_1"/>
    <property type="match status" value="1"/>
</dbReference>
<accession>A0AAN4Z4S2</accession>